<dbReference type="InterPro" id="IPR011431">
    <property type="entry name" value="Trafficking_Pga2"/>
</dbReference>
<gene>
    <name evidence="3" type="ORF">SEPCBS57363_001600</name>
</gene>
<evidence type="ECO:0000256" key="2">
    <source>
        <dbReference type="SAM" id="Phobius"/>
    </source>
</evidence>
<feature type="compositionally biased region" description="Low complexity" evidence="1">
    <location>
        <begin position="115"/>
        <end position="127"/>
    </location>
</feature>
<reference evidence="3 4" key="1">
    <citation type="submission" date="2024-01" db="EMBL/GenBank/DDBJ databases">
        <authorList>
            <person name="Allen C."/>
            <person name="Tagirdzhanova G."/>
        </authorList>
    </citation>
    <scope>NUCLEOTIDE SEQUENCE [LARGE SCALE GENOMIC DNA]</scope>
    <source>
        <strain evidence="3 4">CBS 573.63</strain>
    </source>
</reference>
<comment type="caution">
    <text evidence="3">The sequence shown here is derived from an EMBL/GenBank/DDBJ whole genome shotgun (WGS) entry which is preliminary data.</text>
</comment>
<protein>
    <submittedName>
        <fullName evidence="3">Uncharacterized protein</fullName>
    </submittedName>
</protein>
<keyword evidence="4" id="KW-1185">Reference proteome</keyword>
<dbReference type="Pfam" id="PF07543">
    <property type="entry name" value="PGA2"/>
    <property type="match status" value="1"/>
</dbReference>
<dbReference type="PIRSF" id="PIRSF022909">
    <property type="entry name" value="UCP022909"/>
    <property type="match status" value="1"/>
</dbReference>
<dbReference type="Proteomes" id="UP001642501">
    <property type="component" value="Unassembled WGS sequence"/>
</dbReference>
<proteinExistence type="predicted"/>
<organism evidence="3 4">
    <name type="scientific">Sporothrix epigloea</name>
    <dbReference type="NCBI Taxonomy" id="1892477"/>
    <lineage>
        <taxon>Eukaryota</taxon>
        <taxon>Fungi</taxon>
        <taxon>Dikarya</taxon>
        <taxon>Ascomycota</taxon>
        <taxon>Pezizomycotina</taxon>
        <taxon>Sordariomycetes</taxon>
        <taxon>Sordariomycetidae</taxon>
        <taxon>Ophiostomatales</taxon>
        <taxon>Ophiostomataceae</taxon>
        <taxon>Sporothrix</taxon>
    </lineage>
</organism>
<feature type="region of interest" description="Disordered" evidence="1">
    <location>
        <begin position="82"/>
        <end position="170"/>
    </location>
</feature>
<name>A0ABP0DF35_9PEZI</name>
<dbReference type="PANTHER" id="PTHR28199:SF1">
    <property type="entry name" value="PROCESSING OF GAS1 AND ALP PROTEIN 2"/>
    <property type="match status" value="1"/>
</dbReference>
<evidence type="ECO:0000313" key="3">
    <source>
        <dbReference type="EMBL" id="CAK7265471.1"/>
    </source>
</evidence>
<accession>A0ABP0DF35</accession>
<feature type="transmembrane region" description="Helical" evidence="2">
    <location>
        <begin position="31"/>
        <end position="48"/>
    </location>
</feature>
<keyword evidence="2" id="KW-0472">Membrane</keyword>
<feature type="compositionally biased region" description="Basic residues" evidence="1">
    <location>
        <begin position="132"/>
        <end position="141"/>
    </location>
</feature>
<dbReference type="EMBL" id="CAWUOM010000017">
    <property type="protein sequence ID" value="CAK7265471.1"/>
    <property type="molecule type" value="Genomic_DNA"/>
</dbReference>
<evidence type="ECO:0000256" key="1">
    <source>
        <dbReference type="SAM" id="MobiDB-lite"/>
    </source>
</evidence>
<keyword evidence="2" id="KW-1133">Transmembrane helix</keyword>
<feature type="compositionally biased region" description="Acidic residues" evidence="1">
    <location>
        <begin position="156"/>
        <end position="170"/>
    </location>
</feature>
<sequence>MTGLGDAVSLVGGRVVNNVSSSFGSLTLQQWIRLIAFAGAYMLLRPYLIKLGGRLQMKQHEADEKASLAEAVAIAAGEKPALSANDLRGGGKKSTAVPAGLGSDLDDSDDETGPGATSTASGTASGTDWGKNARKRQRKMLRQMLEAHEQQLADAQADEEDKDIEEFLED</sequence>
<keyword evidence="2" id="KW-0812">Transmembrane</keyword>
<evidence type="ECO:0000313" key="4">
    <source>
        <dbReference type="Proteomes" id="UP001642501"/>
    </source>
</evidence>
<dbReference type="PANTHER" id="PTHR28199">
    <property type="entry name" value="PROCESSING OF GAS1 AND ALP PROTEIN 2"/>
    <property type="match status" value="1"/>
</dbReference>